<feature type="domain" description="HTTM-like" evidence="6">
    <location>
        <begin position="14"/>
        <end position="287"/>
    </location>
</feature>
<name>A0A0K1E5H4_CHOCO</name>
<comment type="subcellular location">
    <subcellularLocation>
        <location evidence="1">Endomembrane system</location>
        <topology evidence="1">Multi-pass membrane protein</topology>
    </subcellularLocation>
</comment>
<dbReference type="KEGG" id="ccro:CMC5_000590"/>
<dbReference type="InterPro" id="IPR052964">
    <property type="entry name" value="Sporulation_signal_mat"/>
</dbReference>
<evidence type="ECO:0000256" key="1">
    <source>
        <dbReference type="ARBA" id="ARBA00004127"/>
    </source>
</evidence>
<feature type="transmembrane region" description="Helical" evidence="5">
    <location>
        <begin position="120"/>
        <end position="139"/>
    </location>
</feature>
<evidence type="ECO:0000256" key="4">
    <source>
        <dbReference type="ARBA" id="ARBA00023136"/>
    </source>
</evidence>
<keyword evidence="4 5" id="KW-0472">Membrane</keyword>
<proteinExistence type="predicted"/>
<sequence>MAEGARLREALCARFALDPRALRALRVGLGGLVLADLMSRAADLASFYTDQGLLPRAALIEPDATLPPMSLHLVAGSVGVVVVLFVLAALAALALAWGVFPRVSALLSWIFAVSIQHRNPALLSGGDQLLALLLLWCAFAPLDGRGASQVHVRGVRAPLLVSVGTAAIVAQVCAVHLFAGLIKLRESPAWRGGHAVGLALQDVSVSPWVASWLGHELLLAGVTWGVLALEIGAPLALLALPAGAARARTGVVLALLALHVGIALCLQVGIFPFVSIVALLALVPSWGWDRLRVSLPSPGVEVSPPVRWREGLGAALAALSLGSNVSSVWPAARPPASVATPLAWAVLAQEWSMYVDLREPSGWFRVDGLHASGEVTPLLLEGAPQGGGVRRHRNLRWHGYMGAMARRASLRQWMARQACRAQPFRRVEIHFECHHFCDERADVPPPPPREVIWCRGNPSVDSEERDP</sequence>
<dbReference type="InterPro" id="IPR053934">
    <property type="entry name" value="HTTM_dom"/>
</dbReference>
<protein>
    <recommendedName>
        <fullName evidence="6">HTTM-like domain-containing protein</fullName>
    </recommendedName>
</protein>
<dbReference type="Proteomes" id="UP000067626">
    <property type="component" value="Chromosome"/>
</dbReference>
<dbReference type="PANTHER" id="PTHR39535:SF2">
    <property type="entry name" value="HTTM DOMAIN-CONTAINING PROTEIN"/>
    <property type="match status" value="1"/>
</dbReference>
<evidence type="ECO:0000259" key="6">
    <source>
        <dbReference type="SMART" id="SM00752"/>
    </source>
</evidence>
<keyword evidence="8" id="KW-1185">Reference proteome</keyword>
<dbReference type="InterPro" id="IPR011020">
    <property type="entry name" value="HTTM-like"/>
</dbReference>
<dbReference type="SMART" id="SM00752">
    <property type="entry name" value="HTTM"/>
    <property type="match status" value="1"/>
</dbReference>
<feature type="transmembrane region" description="Helical" evidence="5">
    <location>
        <begin position="159"/>
        <end position="182"/>
    </location>
</feature>
<gene>
    <name evidence="7" type="ORF">CMC5_000590</name>
</gene>
<evidence type="ECO:0000313" key="8">
    <source>
        <dbReference type="Proteomes" id="UP000067626"/>
    </source>
</evidence>
<feature type="transmembrane region" description="Helical" evidence="5">
    <location>
        <begin position="252"/>
        <end position="283"/>
    </location>
</feature>
<feature type="transmembrane region" description="Helical" evidence="5">
    <location>
        <begin position="73"/>
        <end position="100"/>
    </location>
</feature>
<dbReference type="PANTHER" id="PTHR39535">
    <property type="entry name" value="SPORULATION-DELAYING PROTEIN SDPB"/>
    <property type="match status" value="1"/>
</dbReference>
<dbReference type="AlphaFoldDB" id="A0A0K1E5H4"/>
<evidence type="ECO:0000256" key="2">
    <source>
        <dbReference type="ARBA" id="ARBA00022692"/>
    </source>
</evidence>
<reference evidence="7 8" key="1">
    <citation type="submission" date="2015-07" db="EMBL/GenBank/DDBJ databases">
        <title>Genome analysis of myxobacterium Chondromyces crocatus Cm c5 reveals a high potential for natural compound synthesis and the genetic basis for the loss of fruiting body formation.</title>
        <authorList>
            <person name="Zaburannyi N."/>
            <person name="Bunk B."/>
            <person name="Maier J."/>
            <person name="Overmann J."/>
            <person name="Mueller R."/>
        </authorList>
    </citation>
    <scope>NUCLEOTIDE SEQUENCE [LARGE SCALE GENOMIC DNA]</scope>
    <source>
        <strain evidence="7 8">Cm c5</strain>
    </source>
</reference>
<dbReference type="Pfam" id="PF05090">
    <property type="entry name" value="HTTM"/>
    <property type="match status" value="1"/>
</dbReference>
<organism evidence="7 8">
    <name type="scientific">Chondromyces crocatus</name>
    <dbReference type="NCBI Taxonomy" id="52"/>
    <lineage>
        <taxon>Bacteria</taxon>
        <taxon>Pseudomonadati</taxon>
        <taxon>Myxococcota</taxon>
        <taxon>Polyangia</taxon>
        <taxon>Polyangiales</taxon>
        <taxon>Polyangiaceae</taxon>
        <taxon>Chondromyces</taxon>
    </lineage>
</organism>
<dbReference type="EMBL" id="CP012159">
    <property type="protein sequence ID" value="AKT35947.1"/>
    <property type="molecule type" value="Genomic_DNA"/>
</dbReference>
<evidence type="ECO:0000313" key="7">
    <source>
        <dbReference type="EMBL" id="AKT35947.1"/>
    </source>
</evidence>
<accession>A0A0K1E5H4</accession>
<evidence type="ECO:0000256" key="5">
    <source>
        <dbReference type="SAM" id="Phobius"/>
    </source>
</evidence>
<dbReference type="RefSeq" id="WP_050428533.1">
    <property type="nucleotide sequence ID" value="NZ_CP012159.1"/>
</dbReference>
<dbReference type="GO" id="GO:0012505">
    <property type="term" value="C:endomembrane system"/>
    <property type="evidence" value="ECO:0007669"/>
    <property type="project" value="UniProtKB-SubCell"/>
</dbReference>
<keyword evidence="2 5" id="KW-0812">Transmembrane</keyword>
<dbReference type="STRING" id="52.CMC5_000590"/>
<feature type="transmembrane region" description="Helical" evidence="5">
    <location>
        <begin position="217"/>
        <end position="240"/>
    </location>
</feature>
<keyword evidence="3 5" id="KW-1133">Transmembrane helix</keyword>
<evidence type="ECO:0000256" key="3">
    <source>
        <dbReference type="ARBA" id="ARBA00022989"/>
    </source>
</evidence>
<dbReference type="OrthoDB" id="5479945at2"/>